<dbReference type="Pfam" id="PF00248">
    <property type="entry name" value="Aldo_ket_red"/>
    <property type="match status" value="1"/>
</dbReference>
<evidence type="ECO:0000256" key="1">
    <source>
        <dbReference type="ARBA" id="ARBA00023002"/>
    </source>
</evidence>
<keyword evidence="7" id="KW-1185">Reference proteome</keyword>
<dbReference type="SUPFAM" id="SSF51430">
    <property type="entry name" value="NAD(P)-linked oxidoreductase"/>
    <property type="match status" value="1"/>
</dbReference>
<dbReference type="PRINTS" id="PR00069">
    <property type="entry name" value="ALDKETRDTASE"/>
</dbReference>
<dbReference type="GO" id="GO:0044550">
    <property type="term" value="P:secondary metabolite biosynthetic process"/>
    <property type="evidence" value="ECO:0007669"/>
    <property type="project" value="UniProtKB-ARBA"/>
</dbReference>
<reference evidence="6 7" key="1">
    <citation type="submission" date="2021-07" db="EMBL/GenBank/DDBJ databases">
        <title>The Aristolochia fimbriata genome: insights into angiosperm evolution, floral development and chemical biosynthesis.</title>
        <authorList>
            <person name="Jiao Y."/>
        </authorList>
    </citation>
    <scope>NUCLEOTIDE SEQUENCE [LARGE SCALE GENOMIC DNA]</scope>
    <source>
        <strain evidence="6">IBCAS-2021</strain>
        <tissue evidence="6">Leaf</tissue>
    </source>
</reference>
<accession>A0AAV7E8W1</accession>
<dbReference type="Gene3D" id="3.20.20.100">
    <property type="entry name" value="NADP-dependent oxidoreductase domain"/>
    <property type="match status" value="1"/>
</dbReference>
<proteinExistence type="predicted"/>
<name>A0AAV7E8W1_ARIFI</name>
<keyword evidence="1" id="KW-0560">Oxidoreductase</keyword>
<evidence type="ECO:0000313" key="6">
    <source>
        <dbReference type="EMBL" id="KAG9444846.1"/>
    </source>
</evidence>
<protein>
    <recommendedName>
        <fullName evidence="5">NADP-dependent oxidoreductase domain-containing protein</fullName>
    </recommendedName>
</protein>
<dbReference type="EMBL" id="JAINDJ010000006">
    <property type="protein sequence ID" value="KAG9444846.1"/>
    <property type="molecule type" value="Genomic_DNA"/>
</dbReference>
<gene>
    <name evidence="6" type="ORF">H6P81_016186</name>
</gene>
<evidence type="ECO:0000256" key="4">
    <source>
        <dbReference type="PIRSR" id="PIRSR000097-3"/>
    </source>
</evidence>
<evidence type="ECO:0000313" key="7">
    <source>
        <dbReference type="Proteomes" id="UP000825729"/>
    </source>
</evidence>
<dbReference type="Proteomes" id="UP000825729">
    <property type="component" value="Unassembled WGS sequence"/>
</dbReference>
<organism evidence="6 7">
    <name type="scientific">Aristolochia fimbriata</name>
    <name type="common">White veined hardy Dutchman's pipe vine</name>
    <dbReference type="NCBI Taxonomy" id="158543"/>
    <lineage>
        <taxon>Eukaryota</taxon>
        <taxon>Viridiplantae</taxon>
        <taxon>Streptophyta</taxon>
        <taxon>Embryophyta</taxon>
        <taxon>Tracheophyta</taxon>
        <taxon>Spermatophyta</taxon>
        <taxon>Magnoliopsida</taxon>
        <taxon>Magnoliidae</taxon>
        <taxon>Piperales</taxon>
        <taxon>Aristolochiaceae</taxon>
        <taxon>Aristolochia</taxon>
    </lineage>
</organism>
<dbReference type="PROSITE" id="PS00798">
    <property type="entry name" value="ALDOKETO_REDUCTASE_1"/>
    <property type="match status" value="1"/>
</dbReference>
<dbReference type="PROSITE" id="PS00063">
    <property type="entry name" value="ALDOKETO_REDUCTASE_3"/>
    <property type="match status" value="1"/>
</dbReference>
<dbReference type="CDD" id="cd19124">
    <property type="entry name" value="AKR_AKR4A_4B"/>
    <property type="match status" value="1"/>
</dbReference>
<evidence type="ECO:0000259" key="5">
    <source>
        <dbReference type="Pfam" id="PF00248"/>
    </source>
</evidence>
<evidence type="ECO:0000256" key="2">
    <source>
        <dbReference type="PIRSR" id="PIRSR000097-1"/>
    </source>
</evidence>
<dbReference type="InterPro" id="IPR044497">
    <property type="entry name" value="AKR4A/B"/>
</dbReference>
<feature type="active site" description="Proton donor" evidence="2">
    <location>
        <position position="58"/>
    </location>
</feature>
<dbReference type="InterPro" id="IPR036812">
    <property type="entry name" value="NAD(P)_OxRdtase_dom_sf"/>
</dbReference>
<dbReference type="PANTHER" id="PTHR11732">
    <property type="entry name" value="ALDO/KETO REDUCTASE"/>
    <property type="match status" value="1"/>
</dbReference>
<dbReference type="AlphaFoldDB" id="A0AAV7E8W1"/>
<feature type="site" description="Lowers pKa of active site Tyr" evidence="4">
    <location>
        <position position="88"/>
    </location>
</feature>
<dbReference type="FunFam" id="3.20.20.100:FF:000014">
    <property type="entry name" value="NAD(P)-linked oxidoreductase superfamily protein"/>
    <property type="match status" value="1"/>
</dbReference>
<dbReference type="InterPro" id="IPR020471">
    <property type="entry name" value="AKR"/>
</dbReference>
<feature type="domain" description="NADP-dependent oxidoreductase" evidence="5">
    <location>
        <begin position="21"/>
        <end position="295"/>
    </location>
</feature>
<dbReference type="PIRSF" id="PIRSF000097">
    <property type="entry name" value="AKR"/>
    <property type="match status" value="1"/>
</dbReference>
<dbReference type="GO" id="GO:0016616">
    <property type="term" value="F:oxidoreductase activity, acting on the CH-OH group of donors, NAD or NADP as acceptor"/>
    <property type="evidence" value="ECO:0007669"/>
    <property type="project" value="InterPro"/>
</dbReference>
<evidence type="ECO:0000256" key="3">
    <source>
        <dbReference type="PIRSR" id="PIRSR000097-2"/>
    </source>
</evidence>
<sequence length="326" mass="36709">MRSVSIPAVSLISGEGTMPRIGMGTAVYPIVEDHHITKTAVLEAIKLGYRHFDTASLYMSEKALGQAIKEALRDGLIKSRDELFVTSKLWCPDAHPHLVLPALQKSLSNLQLDYLDLYLVHWPLSIKPGEYGLPVEKDDFLLPMDFGSVWEAMEECQALGLTKAIGVSNFSCKKLHLILSTAKVKPAVNQVEMNPLLRQKKLREFCEGEGIHICAYSPLGGQGTLWGDSQVMECQVLKDIAKNRGKTLAQVCLRWVYEQNVSLLVKSFNKERMKENQEILDWELSKEDLQRIDQLPQYRSVSGESLNFIADTGPYKTVQELFDEDV</sequence>
<dbReference type="PROSITE" id="PS00062">
    <property type="entry name" value="ALDOKETO_REDUCTASE_2"/>
    <property type="match status" value="1"/>
</dbReference>
<dbReference type="InterPro" id="IPR018170">
    <property type="entry name" value="Aldo/ket_reductase_CS"/>
</dbReference>
<comment type="caution">
    <text evidence="6">The sequence shown here is derived from an EMBL/GenBank/DDBJ whole genome shotgun (WGS) entry which is preliminary data.</text>
</comment>
<dbReference type="InterPro" id="IPR023210">
    <property type="entry name" value="NADP_OxRdtase_dom"/>
</dbReference>
<feature type="binding site" evidence="3">
    <location>
        <position position="121"/>
    </location>
    <ligand>
        <name>substrate</name>
    </ligand>
</feature>